<dbReference type="AlphaFoldDB" id="A0A0F9B543"/>
<dbReference type="PANTHER" id="PTHR37170:SF1">
    <property type="entry name" value="GLUTAREDOXIN-LIKE PROTEIN"/>
    <property type="match status" value="1"/>
</dbReference>
<dbReference type="Gene3D" id="3.40.30.80">
    <property type="match status" value="1"/>
</dbReference>
<dbReference type="PANTHER" id="PTHR37170">
    <property type="entry name" value="GLUTAREDOXIN-RELATED"/>
    <property type="match status" value="1"/>
</dbReference>
<accession>A0A0F9B543</accession>
<dbReference type="InterPro" id="IPR036249">
    <property type="entry name" value="Thioredoxin-like_sf"/>
</dbReference>
<dbReference type="EMBL" id="LAZR01039540">
    <property type="protein sequence ID" value="KKL16750.1"/>
    <property type="molecule type" value="Genomic_DNA"/>
</dbReference>
<evidence type="ECO:0008006" key="2">
    <source>
        <dbReference type="Google" id="ProtNLM"/>
    </source>
</evidence>
<protein>
    <recommendedName>
        <fullName evidence="2">Thioredoxin-like fold domain-containing protein</fullName>
    </recommendedName>
</protein>
<comment type="caution">
    <text evidence="1">The sequence shown here is derived from an EMBL/GenBank/DDBJ whole genome shotgun (WGS) entry which is preliminary data.</text>
</comment>
<name>A0A0F9B543_9ZZZZ</name>
<gene>
    <name evidence="1" type="ORF">LCGC14_2492440</name>
</gene>
<sequence>MADRILNDEIVKDLKTTFKQLESEVTVSVFTKEGENDQYNELTRQLITEIAEVDKRIKPEFHKVGGPESERFGVHSSPTLLICPDKYRIMLRGAPLGEEGRTLVMALIMASSGRGAIREPSVKKLQKLEDRRLVKVFVSPT</sequence>
<proteinExistence type="predicted"/>
<dbReference type="SUPFAM" id="SSF52833">
    <property type="entry name" value="Thioredoxin-like"/>
    <property type="match status" value="1"/>
</dbReference>
<organism evidence="1">
    <name type="scientific">marine sediment metagenome</name>
    <dbReference type="NCBI Taxonomy" id="412755"/>
    <lineage>
        <taxon>unclassified sequences</taxon>
        <taxon>metagenomes</taxon>
        <taxon>ecological metagenomes</taxon>
    </lineage>
</organism>
<evidence type="ECO:0000313" key="1">
    <source>
        <dbReference type="EMBL" id="KKL16750.1"/>
    </source>
</evidence>
<reference evidence="1" key="1">
    <citation type="journal article" date="2015" name="Nature">
        <title>Complex archaea that bridge the gap between prokaryotes and eukaryotes.</title>
        <authorList>
            <person name="Spang A."/>
            <person name="Saw J.H."/>
            <person name="Jorgensen S.L."/>
            <person name="Zaremba-Niedzwiedzka K."/>
            <person name="Martijn J."/>
            <person name="Lind A.E."/>
            <person name="van Eijk R."/>
            <person name="Schleper C."/>
            <person name="Guy L."/>
            <person name="Ettema T.J."/>
        </authorList>
    </citation>
    <scope>NUCLEOTIDE SEQUENCE</scope>
</reference>